<dbReference type="GO" id="GO:0032465">
    <property type="term" value="P:regulation of cytokinesis"/>
    <property type="evidence" value="ECO:0007669"/>
    <property type="project" value="InterPro"/>
</dbReference>
<evidence type="ECO:0000313" key="4">
    <source>
        <dbReference type="EMBL" id="EFX81544.1"/>
    </source>
</evidence>
<accession>E9GG69</accession>
<dbReference type="Gene3D" id="1.10.1170.10">
    <property type="entry name" value="Inhibitor Of Apoptosis Protein (2mihbC-IAP-1), Chain A"/>
    <property type="match status" value="1"/>
</dbReference>
<evidence type="ECO:0000256" key="1">
    <source>
        <dbReference type="ARBA" id="ARBA00022679"/>
    </source>
</evidence>
<evidence type="ECO:0000256" key="3">
    <source>
        <dbReference type="SAM" id="MobiDB-lite"/>
    </source>
</evidence>
<organism evidence="4 5">
    <name type="scientific">Daphnia pulex</name>
    <name type="common">Water flea</name>
    <dbReference type="NCBI Taxonomy" id="6669"/>
    <lineage>
        <taxon>Eukaryota</taxon>
        <taxon>Metazoa</taxon>
        <taxon>Ecdysozoa</taxon>
        <taxon>Arthropoda</taxon>
        <taxon>Crustacea</taxon>
        <taxon>Branchiopoda</taxon>
        <taxon>Diplostraca</taxon>
        <taxon>Cladocera</taxon>
        <taxon>Anomopoda</taxon>
        <taxon>Daphniidae</taxon>
        <taxon>Daphnia</taxon>
    </lineage>
</organism>
<dbReference type="EMBL" id="GL732543">
    <property type="protein sequence ID" value="EFX81544.1"/>
    <property type="molecule type" value="Genomic_DNA"/>
</dbReference>
<evidence type="ECO:0008006" key="6">
    <source>
        <dbReference type="Google" id="ProtNLM"/>
    </source>
</evidence>
<dbReference type="HOGENOM" id="CLU_000111_1_0_1"/>
<dbReference type="eggNOG" id="KOG0895">
    <property type="taxonomic scope" value="Eukaryota"/>
</dbReference>
<dbReference type="SMART" id="SM00238">
    <property type="entry name" value="BIR"/>
    <property type="match status" value="1"/>
</dbReference>
<name>E9GG69_DAPPU</name>
<feature type="region of interest" description="Disordered" evidence="3">
    <location>
        <begin position="2171"/>
        <end position="2200"/>
    </location>
</feature>
<dbReference type="GO" id="GO:0042147">
    <property type="term" value="P:retrograde transport, endosome to Golgi"/>
    <property type="evidence" value="ECO:0000318"/>
    <property type="project" value="GO_Central"/>
</dbReference>
<keyword evidence="2" id="KW-0833">Ubl conjugation pathway</keyword>
<feature type="compositionally biased region" description="Low complexity" evidence="3">
    <location>
        <begin position="530"/>
        <end position="544"/>
    </location>
</feature>
<feature type="compositionally biased region" description="Polar residues" evidence="3">
    <location>
        <begin position="937"/>
        <end position="946"/>
    </location>
</feature>
<dbReference type="OrthoDB" id="47801at2759"/>
<dbReference type="PANTHER" id="PTHR46116:SF15">
    <property type="entry name" value="(E3-INDEPENDENT) E2 UBIQUITIN-CONJUGATING ENZYME"/>
    <property type="match status" value="1"/>
</dbReference>
<feature type="compositionally biased region" description="Low complexity" evidence="3">
    <location>
        <begin position="2177"/>
        <end position="2200"/>
    </location>
</feature>
<dbReference type="Proteomes" id="UP000000305">
    <property type="component" value="Unassembled WGS sequence"/>
</dbReference>
<reference evidence="4 5" key="1">
    <citation type="journal article" date="2011" name="Science">
        <title>The ecoresponsive genome of Daphnia pulex.</title>
        <authorList>
            <person name="Colbourne J.K."/>
            <person name="Pfrender M.E."/>
            <person name="Gilbert D."/>
            <person name="Thomas W.K."/>
            <person name="Tucker A."/>
            <person name="Oakley T.H."/>
            <person name="Tokishita S."/>
            <person name="Aerts A."/>
            <person name="Arnold G.J."/>
            <person name="Basu M.K."/>
            <person name="Bauer D.J."/>
            <person name="Caceres C.E."/>
            <person name="Carmel L."/>
            <person name="Casola C."/>
            <person name="Choi J.H."/>
            <person name="Detter J.C."/>
            <person name="Dong Q."/>
            <person name="Dusheyko S."/>
            <person name="Eads B.D."/>
            <person name="Frohlich T."/>
            <person name="Geiler-Samerotte K.A."/>
            <person name="Gerlach D."/>
            <person name="Hatcher P."/>
            <person name="Jogdeo S."/>
            <person name="Krijgsveld J."/>
            <person name="Kriventseva E.V."/>
            <person name="Kultz D."/>
            <person name="Laforsch C."/>
            <person name="Lindquist E."/>
            <person name="Lopez J."/>
            <person name="Manak J.R."/>
            <person name="Muller J."/>
            <person name="Pangilinan J."/>
            <person name="Patwardhan R.P."/>
            <person name="Pitluck S."/>
            <person name="Pritham E.J."/>
            <person name="Rechtsteiner A."/>
            <person name="Rho M."/>
            <person name="Rogozin I.B."/>
            <person name="Sakarya O."/>
            <person name="Salamov A."/>
            <person name="Schaack S."/>
            <person name="Shapiro H."/>
            <person name="Shiga Y."/>
            <person name="Skalitzky C."/>
            <person name="Smith Z."/>
            <person name="Souvorov A."/>
            <person name="Sung W."/>
            <person name="Tang Z."/>
            <person name="Tsuchiya D."/>
            <person name="Tu H."/>
            <person name="Vos H."/>
            <person name="Wang M."/>
            <person name="Wolf Y.I."/>
            <person name="Yamagata H."/>
            <person name="Yamada T."/>
            <person name="Ye Y."/>
            <person name="Shaw J.R."/>
            <person name="Andrews J."/>
            <person name="Crease T.J."/>
            <person name="Tang H."/>
            <person name="Lucas S.M."/>
            <person name="Robertson H.M."/>
            <person name="Bork P."/>
            <person name="Koonin E.V."/>
            <person name="Zdobnov E.M."/>
            <person name="Grigoriev I.V."/>
            <person name="Lynch M."/>
            <person name="Boore J.L."/>
        </authorList>
    </citation>
    <scope>NUCLEOTIDE SEQUENCE [LARGE SCALE GENOMIC DNA]</scope>
</reference>
<dbReference type="InterPro" id="IPR001370">
    <property type="entry name" value="BIR_rpt"/>
</dbReference>
<dbReference type="PANTHER" id="PTHR46116">
    <property type="entry name" value="(E3-INDEPENDENT) E2 UBIQUITIN-CONJUGATING ENZYME"/>
    <property type="match status" value="1"/>
</dbReference>
<dbReference type="Pfam" id="PF00653">
    <property type="entry name" value="BIR"/>
    <property type="match status" value="1"/>
</dbReference>
<dbReference type="InterPro" id="IPR022103">
    <property type="entry name" value="BIRC6"/>
</dbReference>
<dbReference type="InParanoid" id="E9GG69"/>
<dbReference type="eggNOG" id="KOG1101">
    <property type="taxonomic scope" value="Eukaryota"/>
</dbReference>
<feature type="region of interest" description="Disordered" evidence="3">
    <location>
        <begin position="927"/>
        <end position="947"/>
    </location>
</feature>
<dbReference type="OMA" id="TTWDEHV"/>
<proteinExistence type="predicted"/>
<evidence type="ECO:0000256" key="2">
    <source>
        <dbReference type="ARBA" id="ARBA00022786"/>
    </source>
</evidence>
<dbReference type="KEGG" id="dpx:DAPPUDRAFT_317519"/>
<dbReference type="STRING" id="6669.E9GG69"/>
<evidence type="ECO:0000313" key="5">
    <source>
        <dbReference type="Proteomes" id="UP000000305"/>
    </source>
</evidence>
<dbReference type="Pfam" id="PF12356">
    <property type="entry name" value="BIRC6"/>
    <property type="match status" value="1"/>
</dbReference>
<feature type="region of interest" description="Disordered" evidence="3">
    <location>
        <begin position="2007"/>
        <end position="2032"/>
    </location>
</feature>
<dbReference type="SUPFAM" id="SSF57924">
    <property type="entry name" value="Inhibitor of apoptosis (IAP) repeat"/>
    <property type="match status" value="1"/>
</dbReference>
<protein>
    <recommendedName>
        <fullName evidence="6">UBC core domain-containing protein</fullName>
    </recommendedName>
</protein>
<keyword evidence="1" id="KW-0808">Transferase</keyword>
<sequence>MSEDTKLFTIAEEGCLRVSSYIRRIVYHRSLNVLLVFSSNGPRETEIKVVVLDIASGTVLHDTKLSLAQSNSSGSGLHGENVVFDDELLDTEVDGIGLPTFKDPLKCLSIAERGTLIVAHHGFLGVRKDFGRALLLESILRPPVMSEEDIVHVELPHNEAMLLRECLQTMDLGQTDPELGNMQTQVITLLTKHMKQYLFSVSKGSRMSSNWCIVNLELPLKTLKAVCTHAVLELKKNNRSIPALPIASSIVVRLATLQQQPIQQPLPQPSSASSSAVVKEDIAPFYHSASSTSNNNNSSNSFTGNNAWELSSCPALHPMTSEASRRETFASWPHMNYKWALPSQMAEAGFYHQPNTPESDRAVCFLCNVCLICWEPSDEPWSEHERHAATCPLVKGDYTSNVPVDVSMATQPAVQQDSIPSETIACISTTTCPDLFATSTAGGLVVLWNISGTLKREVSINAGHTSQLCPVRVTALSVVSGSFSNGHQPIRCSLVVGAKLGDQLEPFLVVYDVTWTRAYQDDQPEPGPSTPTAGSSGSTIKKGGTTKKVLPVTHVLNPNSGGLVSAGSNAESSANPGLFFSFGDDDEEMYTISSTMDANEKLGKATGLLNKLMHNMGSPFTNTVMPQLMMGEKITTTHAYTSSTSVVAPPPPPFALSPKVSDQPEVTLNQRTLINLKECGIDGELDVVFLIPTWDAGHLIAILSPPDKSELSRNTENVAIEKVSSHILLFKLNVGEAGLVERPVCQLKVGAADEPRCVVMLPSGDRNDDSEWSAEEDAAMHGPMRAVVVTKDGRLRLLLMDPNGSTPQLTWLDMESVSPHKFLDATYCSSVERVCATTDKGDLVFFKIITHAGAAGFSRLHPSGKSGMRKGKEPSPTKLLIHQPLTSETLQSLYELTLAEKLPQACQLTITAASCWMELAVTQRQRRQPQPWLLQPGSSTTPNNTGEDGLQMARLFKLQQDKFSWDEHFFEMSLPPGISVSHVHLRFVLAPSCSVAPEIQVSLLEQRSRSLQWGRSSLNANPTEEVDNLINFNMGQPSPRFTSSASNTESASNPILAQDYLDAHDAVLLCGPFKLNQFLDASGQVATLTLNSHQLLQSTARNFLIHLKYIPSVAHPNSLSLLNIPRPMTNPCGRRTIQTKGCDWIQEVAISVQRSKPTSIPHERAHRCALLASSNFTGQLLEFGFRSILRREHIMVLGILNWKTAAHYGAPPGVACLTTGDVAGHVIEIFNQLKSLLDRFVIHGNRTTAQQVVQLLSSSHELGICLSEEEVAVITKQMMHCLLQQLGSLQNCASPSVVHWFLVLLSRVYLRSQTEVAGPVWAVLTRIIAELHRRREPLQQLLQSRYGFYGRPFETELMFSLTEDHQQQQSSASSSKPVRSNIAASFAALNQLVNPSSTCDKDKSYNYLDVLSLKRSCDLVDVEPLPFTLVSASDGVRLEKADTGSAQFTAVALNGLVEASKLVSHKDTHATSHRWQHLLAINPPLVIVMERLHSGGRKFVVLDFGAPILLTDVYIPACPDWVSITVDVWNRLERNQNDTDLVRLAVSSDINRRPIVLHDLQPPLVCRFLRLTITGRQGLSASSCKTSIGSFYGHSLILPNDLVVPAMQAEGIPILDREEIMENIATLEVLADHSQCHYNLAGDRLRSLLRPLLTNWHKDASGSSTHHIDHYLQSQVNAGQTGNGDANEDAKIVEAYEECLKLQRQQNLLWSALRRLRRCLVEMDKKQDGSASEEESVAISQASSHKLHYIAQSLVNVLLASSALKKQIKIERKTAEQLFQHLYVTSGPASQLSTAALLSQSDDTYRWMPNFLADMLRKTLSSDPSTSLIPKDRVFVTLLFMGFKAIQLSSGIHLLDPILAVLNEQLSVLENRNNSSPFALSHLDLPFVNWLLLFCCCCLDRTASVTTKETKTRDQRWDFMQGESLLSRDGATAGEPKNAGGSAASRIYRRKLQKKLMQQPHYGVSWPSGGVLSGSNKAKFILAHSKQKGGGFAMDSGVQMRRTAMMDDEMDSNGPDDKDGGNGSRTMPSSCGQPICSSSGAARVAKNLISFLLVIGASGAHEETFLLTCKVLARLIGASQNGLRLGHIADEEQLTTLLRMAASANGQPTQLWLNHAIYCLLIDYLRATSSNKSNMIASGDSGGASKSCSVNSMFTHGATGSRYDDILRSVGSEPEAGSSGINGAGSSPSTHMNSTGSSSSNTLSFFKSKMKMGQVSKKLPPMAVPPELLAYEQAKLAAESLKVDQHVDDLLELFENPNSESVPPVLKKAWPSISSVMKNLAECKSSLSASGYGATTGILSAEEATSSGVWDLRDESRSDGPWKHKTDILSDAFFEAVLQGLTSSFHDNKRRPLPEEIPGDPITAPAQPDQKLLSSAFNNLFSSASYLRIKTDVIASLKLWVLLNSENYGSSLDSDGGASSSVTKNNGDSSAILLNPEAIRGVLEVLAKIPVLDVGDWTAVLRSLTWLSSPRWLLTEPDQQQHQMESESSHSEELADQMCAGTVIRSPYLTAILYNFISGQGLVPYSLGDKQLVGPSIVSTLGDVLSCLKVWCNTALVGSVLGCQLRNSLFELFLELAVPPHGPIFRGIGPLDAQICFLESLLKLGVQGLDESLSIRVIQAVVSLSQMFLSRSGGLSCIDSSSQLSEDDRICFSGLHATSALSGPLGGGSSGNNTGRPSAITPSVLLTLSLQLAIRLVTNAEYGPSLNVADSLLSTRSVMDELLDAANYCQASSFASSLGATALGDFDVAFSHLHTVADFTLELLHQISIKTSNVRLLFYRIIEYIKPGVATSVFSSQGCSDLSEPLLIFVLYVLRTKENVSIFHEVDGFKEVCLALSRTPIQLFNSHSRLVSNVLSYVSQTTVANGQGANRPRLNSRQARSGAGSIFPGATSSSAANAGMLQNSFVDAASLPLAVFRRSCLRLDDDDDYGLLNLAPLSTISCSHPSAQPADVLLQPNPPHRRARSPSWSHHFYPAEQFIELTITLPCPVLVKEIQLHPHLTSLATCPSAVGVEMSPEGSSQLYPVGAVLSATGLTTIAFKLESPQVAALVLLRLYKPRDSSNIGLAQIRILGSLALPSSEQSASGPMAGQHQPGLTWLCVLHHCLSVAEKSDNSDLMGSLRQTAGSLERPGMVERCCGLLNAHFTSPRAGILADVVQMASDILLHLGRHSSALAHQFIRLQLQESPRLLLGCTPPVANVLYELCSAENESIATFATPPGGSGQALLFQWLHRAADQGSLSQAVSTSMVHCASAVLWHSPCAMEKIVNYDFAKALFEWTKKIHSMELKIAVDFALCSVCRHYPNIFTSLLSSITTAESSSSSSSSSITSTTLNSILQSKSLMETLGRAAQSELALEKLFQSGLLDLVSQTMSEYCQCVLKRHEMVAADLTERVAVAFEFWTLLCEEWGSGVSRDVLAAYLFDKSLLEMLLQALCSNSSGDCQSNRLQTSRIEDAAVAFFRQFCWAHRENSRRFAEILLSVLQPVGSSSKLLTGFTRRLLLQLLLEQEKIFVYVTSASGQVGLPVSASSLSSMTIAEPRHPAFNHGKKHKLLYISAETTCSDFIRLLTDSMSVPVLNDMKSSLNLTNKRLSTVDRLLASSDLDKKAKLSALDSEDQQRRALSQILQNQHYLALFDHPNVPLSGNWTLSQALSHQRLENPTSRGALCLRLNTDLDSVNSSPTPATPMDQPTQPLTTLLEEFAALGGLAVLSKHLPMLLCASTSTTSSVAFESVTLSVKGGSGSVAQVSQPSMTNPGTSHLSNHVNGVTSETIDSWVKLDGGSDDMDEEMDEILMPSGYFPPPTPQYMNAKRSKSAGQSLPTTCALPLHSLAAFSLFLSMPLYTEAVLQDRRRAQMLLRLALGVSDDGQGGNILNSSDAALFPVLPFVLLQQVLDKHPLDSEKGAVIRQQAVDMGVLQLLLACLAVFTQQVTSANVAIPSLNVQFVVGTPNGCSAPAKNESIGNASDANQAAATQTGSILGAVTSQSQLQQQQQQYWAKGTGFGTGSTAQTWDLDGAMQRQRQQEEQATCLLHTLSAYVHPSCPPIALIQPGFTGSPVLPTELLNIVLASHLVAAICSYLRNDSVMDMARHVPLYKAVLLLLRSIAACPKLVPLLLPSSSGNNKGSSSTSGSSQSIHALLRKLKNYVSSYTARLASVQNRTASTQEDSDSEEGIADLSKDICETWAIVKVLLMNE</sequence>
<dbReference type="PhylomeDB" id="E9GG69"/>
<dbReference type="FunCoup" id="E9GG69">
    <property type="interactions" value="2107"/>
</dbReference>
<dbReference type="GO" id="GO:0006915">
    <property type="term" value="P:apoptotic process"/>
    <property type="evidence" value="ECO:0007669"/>
    <property type="project" value="InterPro"/>
</dbReference>
<feature type="region of interest" description="Disordered" evidence="3">
    <location>
        <begin position="519"/>
        <end position="544"/>
    </location>
</feature>
<dbReference type="CDD" id="cd00022">
    <property type="entry name" value="BIR"/>
    <property type="match status" value="1"/>
</dbReference>
<dbReference type="GO" id="GO:0061631">
    <property type="term" value="F:ubiquitin conjugating enzyme activity"/>
    <property type="evidence" value="ECO:0000318"/>
    <property type="project" value="GO_Central"/>
</dbReference>
<dbReference type="PROSITE" id="PS50143">
    <property type="entry name" value="BIR_REPEAT_2"/>
    <property type="match status" value="1"/>
</dbReference>
<gene>
    <name evidence="4" type="ORF">DAPPUDRAFT_317519</name>
</gene>
<keyword evidence="5" id="KW-1185">Reference proteome</keyword>
<dbReference type="GO" id="GO:0005829">
    <property type="term" value="C:cytosol"/>
    <property type="evidence" value="ECO:0007669"/>
    <property type="project" value="GOC"/>
</dbReference>